<dbReference type="Proteomes" id="UP000004079">
    <property type="component" value="Unassembled WGS sequence"/>
</dbReference>
<proteinExistence type="predicted"/>
<dbReference type="EMBL" id="ACUZ02000034">
    <property type="protein sequence ID" value="EFB31786.1"/>
    <property type="molecule type" value="Genomic_DNA"/>
</dbReference>
<dbReference type="AlphaFoldDB" id="D1QSV5"/>
<sequence>MLSLFSCSFANLRVIYRKRGYNLRQITVQSASSYKMFCIILRADMTDFSR</sequence>
<reference evidence="1 2" key="1">
    <citation type="submission" date="2009-11" db="EMBL/GenBank/DDBJ databases">
        <authorList>
            <person name="Weinstock G."/>
            <person name="Sodergren E."/>
            <person name="Clifton S."/>
            <person name="Fulton L."/>
            <person name="Fulton B."/>
            <person name="Courtney L."/>
            <person name="Fronick C."/>
            <person name="Harrison M."/>
            <person name="Strong C."/>
            <person name="Farmer C."/>
            <person name="Delahaunty K."/>
            <person name="Markovic C."/>
            <person name="Hall O."/>
            <person name="Minx P."/>
            <person name="Tomlinson C."/>
            <person name="Mitreva M."/>
            <person name="Nelson J."/>
            <person name="Hou S."/>
            <person name="Wollam A."/>
            <person name="Pepin K.H."/>
            <person name="Johnson M."/>
            <person name="Bhonagiri V."/>
            <person name="Nash W.E."/>
            <person name="Warren W."/>
            <person name="Chinwalla A."/>
            <person name="Mardis E.R."/>
            <person name="Wilson R.K."/>
        </authorList>
    </citation>
    <scope>NUCLEOTIDE SEQUENCE [LARGE SCALE GENOMIC DNA]</scope>
    <source>
        <strain evidence="1 2">F0302</strain>
    </source>
</reference>
<protein>
    <submittedName>
        <fullName evidence="1">Uncharacterized protein</fullName>
    </submittedName>
</protein>
<dbReference type="STRING" id="649760.HMPREF0971_02066"/>
<evidence type="ECO:0000313" key="2">
    <source>
        <dbReference type="Proteomes" id="UP000004079"/>
    </source>
</evidence>
<dbReference type="HOGENOM" id="CLU_3121247_0_0_10"/>
<name>D1QSV5_9BACT</name>
<organism evidence="1 2">
    <name type="scientific">Segatella oris F0302</name>
    <dbReference type="NCBI Taxonomy" id="649760"/>
    <lineage>
        <taxon>Bacteria</taxon>
        <taxon>Pseudomonadati</taxon>
        <taxon>Bacteroidota</taxon>
        <taxon>Bacteroidia</taxon>
        <taxon>Bacteroidales</taxon>
        <taxon>Prevotellaceae</taxon>
        <taxon>Segatella</taxon>
    </lineage>
</organism>
<evidence type="ECO:0000313" key="1">
    <source>
        <dbReference type="EMBL" id="EFB31786.1"/>
    </source>
</evidence>
<accession>D1QSV5</accession>
<comment type="caution">
    <text evidence="1">The sequence shown here is derived from an EMBL/GenBank/DDBJ whole genome shotgun (WGS) entry which is preliminary data.</text>
</comment>
<gene>
    <name evidence="1" type="ORF">HMPREF0971_02066</name>
</gene>